<proteinExistence type="predicted"/>
<dbReference type="Pfam" id="PF01510">
    <property type="entry name" value="Amidase_2"/>
    <property type="match status" value="1"/>
</dbReference>
<comment type="catalytic activity">
    <reaction evidence="1">
        <text>Hydrolyzes the link between N-acetylmuramoyl residues and L-amino acid residues in certain cell-wall glycopeptides.</text>
        <dbReference type="EC" id="3.5.1.28"/>
    </reaction>
</comment>
<keyword evidence="3" id="KW-0378">Hydrolase</keyword>
<keyword evidence="9" id="KW-1185">Reference proteome</keyword>
<accession>A0ABS1J4P6</accession>
<feature type="chain" id="PRO_5046502203" description="N-acetylmuramoyl-L-alanine amidase" evidence="6">
    <location>
        <begin position="31"/>
        <end position="649"/>
    </location>
</feature>
<dbReference type="CDD" id="cd06583">
    <property type="entry name" value="PGRP"/>
    <property type="match status" value="1"/>
</dbReference>
<dbReference type="EMBL" id="JAEQNB010000001">
    <property type="protein sequence ID" value="MBL0385247.1"/>
    <property type="molecule type" value="Genomic_DNA"/>
</dbReference>
<feature type="region of interest" description="Disordered" evidence="5">
    <location>
        <begin position="424"/>
        <end position="446"/>
    </location>
</feature>
<evidence type="ECO:0000256" key="5">
    <source>
        <dbReference type="SAM" id="MobiDB-lite"/>
    </source>
</evidence>
<evidence type="ECO:0000259" key="7">
    <source>
        <dbReference type="SMART" id="SM00644"/>
    </source>
</evidence>
<dbReference type="Gene3D" id="1.10.530.10">
    <property type="match status" value="1"/>
</dbReference>
<keyword evidence="6" id="KW-0732">Signal</keyword>
<comment type="caution">
    <text evidence="8">The sequence shown here is derived from an EMBL/GenBank/DDBJ whole genome shotgun (WGS) entry which is preliminary data.</text>
</comment>
<feature type="region of interest" description="Disordered" evidence="5">
    <location>
        <begin position="96"/>
        <end position="119"/>
    </location>
</feature>
<feature type="signal peptide" evidence="6">
    <location>
        <begin position="1"/>
        <end position="30"/>
    </location>
</feature>
<organism evidence="8 9">
    <name type="scientific">Tumebacillus amylolyticus</name>
    <dbReference type="NCBI Taxonomy" id="2801339"/>
    <lineage>
        <taxon>Bacteria</taxon>
        <taxon>Bacillati</taxon>
        <taxon>Bacillota</taxon>
        <taxon>Bacilli</taxon>
        <taxon>Bacillales</taxon>
        <taxon>Alicyclobacillaceae</taxon>
        <taxon>Tumebacillus</taxon>
    </lineage>
</organism>
<evidence type="ECO:0000256" key="6">
    <source>
        <dbReference type="SAM" id="SignalP"/>
    </source>
</evidence>
<dbReference type="RefSeq" id="WP_201630426.1">
    <property type="nucleotide sequence ID" value="NZ_JAEQNB010000001.1"/>
</dbReference>
<dbReference type="InterPro" id="IPR023346">
    <property type="entry name" value="Lysozyme-like_dom_sf"/>
</dbReference>
<dbReference type="Gene3D" id="3.40.80.10">
    <property type="entry name" value="Peptidoglycan recognition protein-like"/>
    <property type="match status" value="1"/>
</dbReference>
<reference evidence="8 9" key="1">
    <citation type="submission" date="2021-01" db="EMBL/GenBank/DDBJ databases">
        <title>Tumebacillus sp. strain ITR2 16S ribosomal RNA gene Genome sequencing and assembly.</title>
        <authorList>
            <person name="Kang M."/>
        </authorList>
    </citation>
    <scope>NUCLEOTIDE SEQUENCE [LARGE SCALE GENOMIC DNA]</scope>
    <source>
        <strain evidence="8 9">ITR2</strain>
    </source>
</reference>
<dbReference type="SUPFAM" id="SSF55846">
    <property type="entry name" value="N-acetylmuramoyl-L-alanine amidase-like"/>
    <property type="match status" value="1"/>
</dbReference>
<dbReference type="InterPro" id="IPR036505">
    <property type="entry name" value="Amidase/PGRP_sf"/>
</dbReference>
<dbReference type="PANTHER" id="PTHR30417">
    <property type="entry name" value="N-ACETYLMURAMOYL-L-ALANINE AMIDASE AMID"/>
    <property type="match status" value="1"/>
</dbReference>
<evidence type="ECO:0000313" key="9">
    <source>
        <dbReference type="Proteomes" id="UP000602284"/>
    </source>
</evidence>
<keyword evidence="4" id="KW-0961">Cell wall biogenesis/degradation</keyword>
<feature type="domain" description="N-acetylmuramoyl-L-alanine amidase" evidence="7">
    <location>
        <begin position="270"/>
        <end position="408"/>
    </location>
</feature>
<evidence type="ECO:0000256" key="2">
    <source>
        <dbReference type="ARBA" id="ARBA00011901"/>
    </source>
</evidence>
<protein>
    <recommendedName>
        <fullName evidence="2">N-acetylmuramoyl-L-alanine amidase</fullName>
        <ecNumber evidence="2">3.5.1.28</ecNumber>
    </recommendedName>
</protein>
<dbReference type="SMART" id="SM00644">
    <property type="entry name" value="Ami_2"/>
    <property type="match status" value="1"/>
</dbReference>
<dbReference type="SUPFAM" id="SSF53955">
    <property type="entry name" value="Lysozyme-like"/>
    <property type="match status" value="1"/>
</dbReference>
<gene>
    <name evidence="8" type="ORF">JJB07_01195</name>
</gene>
<dbReference type="PANTHER" id="PTHR30417:SF1">
    <property type="entry name" value="N-ACETYLMURAMOYL-L-ALANINE AMIDASE AMID"/>
    <property type="match status" value="1"/>
</dbReference>
<evidence type="ECO:0000313" key="8">
    <source>
        <dbReference type="EMBL" id="MBL0385247.1"/>
    </source>
</evidence>
<dbReference type="InterPro" id="IPR002502">
    <property type="entry name" value="Amidase_domain"/>
</dbReference>
<dbReference type="Proteomes" id="UP000602284">
    <property type="component" value="Unassembled WGS sequence"/>
</dbReference>
<name>A0ABS1J4P6_9BACL</name>
<evidence type="ECO:0000256" key="4">
    <source>
        <dbReference type="ARBA" id="ARBA00023316"/>
    </source>
</evidence>
<evidence type="ECO:0000256" key="3">
    <source>
        <dbReference type="ARBA" id="ARBA00022801"/>
    </source>
</evidence>
<sequence>MSKRRPMFLAVLMAGLLVVPSTLPSTQATAGAIDTPQQSPDALQTAFEKASQEFGVPLNVLMSVSYNESRWEQHVGVPSLSGGYGVMHLTSLSQPDLSARGETADESAEGESVTTLPANNDLSVNTLDAAAELLGTNTDVLKTDLTENVRGGAALLAQYARETVGSTPTQASDWYGAVAKYSGSDIDEIATDFANDVYTTIQTGESRTTPEGQTATLTAEGVTPNKSTADSLHLRNAKKTGTDCPNGLECREIPALYKQLSASQTNYGNYDIGNRQQDGDDIRYIIIHDIEGTYEAGIRTFLSPSYVSAHFVVNNVDGQVTEMVNPKDVAWQAGNWYINSHSIGIEHGGIAAEGGAWYSEQMYHASAKLVKYLAQKYDIPLDRQHILGHDDLPGTSQATQKSMHWDPGAFWDWSHYFDLLGQPINPSNGNGQGNDKKHGDNPILTINPHFSTNQPPLLYGTKVLDAQPSNFVYLYQAPSFDAPLLSDPALHAKTVPGTTQISDWGDKATIGQTFYQAEVQGDWTAIWYGAQKAWFYNPNGTNTVPGSGLLITPKSGLTSIPVYGTAYPEAAAFTAAGIPKAVNNPLQYSILPGQVYVSAGTVPSDYFYAKLFNAPETYKVVKGNDQFYQISFNHRIAFVKASDVDVVQP</sequence>
<dbReference type="InterPro" id="IPR051206">
    <property type="entry name" value="NAMLAA_amidase_2"/>
</dbReference>
<evidence type="ECO:0000256" key="1">
    <source>
        <dbReference type="ARBA" id="ARBA00001561"/>
    </source>
</evidence>
<dbReference type="EC" id="3.5.1.28" evidence="2"/>